<dbReference type="EMBL" id="LR721774">
    <property type="protein sequence ID" value="VVV48430.1"/>
    <property type="molecule type" value="Genomic_DNA"/>
</dbReference>
<feature type="region of interest" description="Disordered" evidence="5">
    <location>
        <begin position="1"/>
        <end position="45"/>
    </location>
</feature>
<dbReference type="AlphaFoldDB" id="A0A5K0W880"/>
<accession>A0A5K0W880</accession>
<evidence type="ECO:0000256" key="1">
    <source>
        <dbReference type="ARBA" id="ARBA00004167"/>
    </source>
</evidence>
<dbReference type="OMA" id="VSKDCAY"/>
<evidence type="ECO:0000256" key="3">
    <source>
        <dbReference type="ARBA" id="ARBA00022989"/>
    </source>
</evidence>
<evidence type="ECO:0000256" key="6">
    <source>
        <dbReference type="SAM" id="Phobius"/>
    </source>
</evidence>
<feature type="compositionally biased region" description="Basic and acidic residues" evidence="5">
    <location>
        <begin position="21"/>
        <end position="36"/>
    </location>
</feature>
<dbReference type="Gramene" id="NC1G0260490.1">
    <property type="protein sequence ID" value="NC1G0260490.1:cds"/>
    <property type="gene ID" value="NC1G0260490"/>
</dbReference>
<evidence type="ECO:0000256" key="5">
    <source>
        <dbReference type="SAM" id="MobiDB-lite"/>
    </source>
</evidence>
<organism evidence="8">
    <name type="scientific">Nymphaea colorata</name>
    <name type="common">pocket water lily</name>
    <dbReference type="NCBI Taxonomy" id="210225"/>
    <lineage>
        <taxon>Eukaryota</taxon>
        <taxon>Viridiplantae</taxon>
        <taxon>Streptophyta</taxon>
        <taxon>Embryophyta</taxon>
        <taxon>Tracheophyta</taxon>
        <taxon>Spermatophyta</taxon>
        <taxon>Magnoliopsida</taxon>
        <taxon>Nymphaeales</taxon>
        <taxon>Nymphaeaceae</taxon>
        <taxon>Nymphaea</taxon>
    </lineage>
</organism>
<evidence type="ECO:0000259" key="7">
    <source>
        <dbReference type="Pfam" id="PF03168"/>
    </source>
</evidence>
<dbReference type="PANTHER" id="PTHR31234">
    <property type="entry name" value="LATE EMBRYOGENESIS ABUNDANT (LEA) HYDROXYPROLINE-RICH GLYCOPROTEIN FAMILY"/>
    <property type="match status" value="1"/>
</dbReference>
<comment type="subcellular location">
    <subcellularLocation>
        <location evidence="1">Membrane</location>
        <topology evidence="1">Single-pass membrane protein</topology>
    </subcellularLocation>
</comment>
<dbReference type="OrthoDB" id="1849707at2759"/>
<keyword evidence="4 6" id="KW-0472">Membrane</keyword>
<dbReference type="InterPro" id="IPR044839">
    <property type="entry name" value="NDR1-like"/>
</dbReference>
<name>A0A5K0W880_9MAGN</name>
<dbReference type="GO" id="GO:0098542">
    <property type="term" value="P:defense response to other organism"/>
    <property type="evidence" value="ECO:0007669"/>
    <property type="project" value="InterPro"/>
</dbReference>
<feature type="transmembrane region" description="Helical" evidence="6">
    <location>
        <begin position="81"/>
        <end position="107"/>
    </location>
</feature>
<dbReference type="GO" id="GO:0005886">
    <property type="term" value="C:plasma membrane"/>
    <property type="evidence" value="ECO:0007669"/>
    <property type="project" value="TreeGrafter"/>
</dbReference>
<evidence type="ECO:0000313" key="8">
    <source>
        <dbReference type="EMBL" id="VVV48430.1"/>
    </source>
</evidence>
<keyword evidence="2 6" id="KW-0812">Transmembrane</keyword>
<dbReference type="PANTHER" id="PTHR31234:SF70">
    <property type="entry name" value="LATE EMBRYOGENESIS ABUNDANT PROTEIN LEA-2 SUBGROUP DOMAIN-CONTAINING PROTEIN"/>
    <property type="match status" value="1"/>
</dbReference>
<proteinExistence type="predicted"/>
<reference evidence="8" key="1">
    <citation type="submission" date="2019-09" db="EMBL/GenBank/DDBJ databases">
        <authorList>
            <person name="Zhang L."/>
        </authorList>
    </citation>
    <scope>NUCLEOTIDE SEQUENCE</scope>
</reference>
<gene>
    <name evidence="8" type="ORF">NYM_LOCUS3429</name>
</gene>
<dbReference type="InterPro" id="IPR004864">
    <property type="entry name" value="LEA_2"/>
</dbReference>
<evidence type="ECO:0000256" key="2">
    <source>
        <dbReference type="ARBA" id="ARBA00022692"/>
    </source>
</evidence>
<sequence length="266" mass="29194">MAERVHPAAPEPANQPQPNHSESDAKSKFDSGEHSNPRSSPTPSYVIQIPKDTIYRVPPPENARLYKNYSRPKRGCSFCRVLCWFVFFLILLAIAAAVAAAVLYFVLQPKAPSYSIDSLSVKGFNVSQTLIASPEFDVSVRAENRNKKIGIFYETGSSVYISCSGQQLVSGQLPTFYQGTQNVTVFVTALTGSNVQLTSTVRDALIQGQNNGRVSLYVSIDAPIKLKVGSVKTWKFTVKVRCDVTVDKLTADATVVSKDCAYSVKW</sequence>
<keyword evidence="3 6" id="KW-1133">Transmembrane helix</keyword>
<feature type="domain" description="Late embryogenesis abundant protein LEA-2 subgroup" evidence="7">
    <location>
        <begin position="140"/>
        <end position="242"/>
    </location>
</feature>
<evidence type="ECO:0000256" key="4">
    <source>
        <dbReference type="ARBA" id="ARBA00023136"/>
    </source>
</evidence>
<dbReference type="Pfam" id="PF03168">
    <property type="entry name" value="LEA_2"/>
    <property type="match status" value="1"/>
</dbReference>
<protein>
    <recommendedName>
        <fullName evidence="7">Late embryogenesis abundant protein LEA-2 subgroup domain-containing protein</fullName>
    </recommendedName>
</protein>